<keyword evidence="8" id="KW-1185">Reference proteome</keyword>
<evidence type="ECO:0000256" key="3">
    <source>
        <dbReference type="ARBA" id="ARBA00023015"/>
    </source>
</evidence>
<comment type="caution">
    <text evidence="7">The sequence shown here is derived from an EMBL/GenBank/DDBJ whole genome shotgun (WGS) entry which is preliminary data.</text>
</comment>
<dbReference type="Pfam" id="PF00156">
    <property type="entry name" value="Pribosyltran"/>
    <property type="match status" value="1"/>
</dbReference>
<dbReference type="Proteomes" id="UP000051015">
    <property type="component" value="Unassembled WGS sequence"/>
</dbReference>
<accession>A0A0R2DA60</accession>
<comment type="function">
    <text evidence="5">Regulates transcriptional attenuation of the pyrimidine nucleotide (pyr) operon by binding in a uridine-dependent manner to specific sites on pyr mRNA. This disrupts an antiterminator hairpin in the RNA and favors formation of a downstream transcription terminator, leading to a reduced expression of downstream genes.</text>
</comment>
<dbReference type="GO" id="GO:0006353">
    <property type="term" value="P:DNA-templated transcription termination"/>
    <property type="evidence" value="ECO:0007669"/>
    <property type="project" value="UniProtKB-UniRule"/>
</dbReference>
<comment type="subunit">
    <text evidence="5">Homodimer and homohexamer; in equilibrium.</text>
</comment>
<comment type="catalytic activity">
    <reaction evidence="5">
        <text>UMP + diphosphate = 5-phospho-alpha-D-ribose 1-diphosphate + uracil</text>
        <dbReference type="Rhea" id="RHEA:13017"/>
        <dbReference type="ChEBI" id="CHEBI:17568"/>
        <dbReference type="ChEBI" id="CHEBI:33019"/>
        <dbReference type="ChEBI" id="CHEBI:57865"/>
        <dbReference type="ChEBI" id="CHEBI:58017"/>
        <dbReference type="EC" id="2.4.2.9"/>
    </reaction>
</comment>
<keyword evidence="4 5" id="KW-0804">Transcription</keyword>
<dbReference type="Gene3D" id="3.40.50.2020">
    <property type="match status" value="1"/>
</dbReference>
<dbReference type="EMBL" id="AYZD01000001">
    <property type="protein sequence ID" value="KRM97483.1"/>
    <property type="molecule type" value="Genomic_DNA"/>
</dbReference>
<dbReference type="FunFam" id="3.40.50.2020:FF:000020">
    <property type="entry name" value="Bifunctional protein PyrR"/>
    <property type="match status" value="1"/>
</dbReference>
<evidence type="ECO:0000256" key="1">
    <source>
        <dbReference type="ARBA" id="ARBA00005565"/>
    </source>
</evidence>
<dbReference type="InterPro" id="IPR000836">
    <property type="entry name" value="PRTase_dom"/>
</dbReference>
<evidence type="ECO:0000259" key="6">
    <source>
        <dbReference type="Pfam" id="PF00156"/>
    </source>
</evidence>
<dbReference type="NCBIfam" id="NF003548">
    <property type="entry name" value="PRK05205.1-4"/>
    <property type="match status" value="1"/>
</dbReference>
<keyword evidence="5" id="KW-0694">RNA-binding</keyword>
<reference evidence="7 8" key="1">
    <citation type="journal article" date="2015" name="Genome Announc.">
        <title>Expanding the biotechnology potential of lactobacilli through comparative genomics of 213 strains and associated genera.</title>
        <authorList>
            <person name="Sun Z."/>
            <person name="Harris H.M."/>
            <person name="McCann A."/>
            <person name="Guo C."/>
            <person name="Argimon S."/>
            <person name="Zhang W."/>
            <person name="Yang X."/>
            <person name="Jeffery I.B."/>
            <person name="Cooney J.C."/>
            <person name="Kagawa T.F."/>
            <person name="Liu W."/>
            <person name="Song Y."/>
            <person name="Salvetti E."/>
            <person name="Wrobel A."/>
            <person name="Rasinkangas P."/>
            <person name="Parkhill J."/>
            <person name="Rea M.C."/>
            <person name="O'Sullivan O."/>
            <person name="Ritari J."/>
            <person name="Douillard F.P."/>
            <person name="Paul Ross R."/>
            <person name="Yang R."/>
            <person name="Briner A.E."/>
            <person name="Felis G.E."/>
            <person name="de Vos W.M."/>
            <person name="Barrangou R."/>
            <person name="Klaenhammer T.R."/>
            <person name="Caufield P.W."/>
            <person name="Cui Y."/>
            <person name="Zhang H."/>
            <person name="O'Toole P.W."/>
        </authorList>
    </citation>
    <scope>NUCLEOTIDE SEQUENCE [LARGE SCALE GENOMIC DNA]</scope>
    <source>
        <strain evidence="7 8">DSM 21051</strain>
    </source>
</reference>
<feature type="domain" description="Phosphoribosyltransferase" evidence="6">
    <location>
        <begin position="14"/>
        <end position="168"/>
    </location>
</feature>
<keyword evidence="5 7" id="KW-0808">Transferase</keyword>
<dbReference type="SUPFAM" id="SSF53271">
    <property type="entry name" value="PRTase-like"/>
    <property type="match status" value="1"/>
</dbReference>
<evidence type="ECO:0000313" key="8">
    <source>
        <dbReference type="Proteomes" id="UP000051015"/>
    </source>
</evidence>
<organism evidence="7 8">
    <name type="scientific">Liquorilactobacillus aquaticus DSM 21051</name>
    <dbReference type="NCBI Taxonomy" id="1423725"/>
    <lineage>
        <taxon>Bacteria</taxon>
        <taxon>Bacillati</taxon>
        <taxon>Bacillota</taxon>
        <taxon>Bacilli</taxon>
        <taxon>Lactobacillales</taxon>
        <taxon>Lactobacillaceae</taxon>
        <taxon>Liquorilactobacillus</taxon>
    </lineage>
</organism>
<dbReference type="EC" id="2.4.2.9" evidence="5"/>
<dbReference type="PATRIC" id="fig|1423725.3.peg.1566"/>
<dbReference type="InterPro" id="IPR023050">
    <property type="entry name" value="PyrR"/>
</dbReference>
<evidence type="ECO:0000256" key="4">
    <source>
        <dbReference type="ARBA" id="ARBA00023163"/>
    </source>
</evidence>
<dbReference type="InterPro" id="IPR050137">
    <property type="entry name" value="PyrR_bifunctional"/>
</dbReference>
<keyword evidence="2 5" id="KW-0806">Transcription termination</keyword>
<dbReference type="PANTHER" id="PTHR11608">
    <property type="entry name" value="BIFUNCTIONAL PROTEIN PYRR"/>
    <property type="match status" value="1"/>
</dbReference>
<dbReference type="CDD" id="cd06223">
    <property type="entry name" value="PRTases_typeI"/>
    <property type="match status" value="1"/>
</dbReference>
<comment type="function">
    <text evidence="5">Also displays a weak uracil phosphoribosyltransferase activity which is not physiologically significant.</text>
</comment>
<dbReference type="GO" id="GO:0003723">
    <property type="term" value="F:RNA binding"/>
    <property type="evidence" value="ECO:0007669"/>
    <property type="project" value="UniProtKB-UniRule"/>
</dbReference>
<evidence type="ECO:0000313" key="7">
    <source>
        <dbReference type="EMBL" id="KRM97483.1"/>
    </source>
</evidence>
<proteinExistence type="inferred from homology"/>
<dbReference type="AlphaFoldDB" id="A0A0R2DA60"/>
<protein>
    <recommendedName>
        <fullName evidence="5">Bifunctional protein PyrR</fullName>
    </recommendedName>
    <domain>
        <recommendedName>
            <fullName evidence="5">Pyrimidine operon regulatory protein</fullName>
        </recommendedName>
    </domain>
    <domain>
        <recommendedName>
            <fullName evidence="5">Uracil phosphoribosyltransferase</fullName>
            <shortName evidence="5">UPRTase</shortName>
            <ecNumber evidence="5">2.4.2.9</ecNumber>
        </recommendedName>
    </domain>
</protein>
<sequence>MVFYWTKGEKKMAKEVIDSMAMKRALTRMTYEIIEKNKGIDDLVLVGIKTRGIYLAHRIADRLKQLEAADVPVAELDISLYRDDRHDLSQKSEPVVNSSKLDVDITDKQVILVDDVLFTGRTIRAALDALMDHGRPQKINVAVLVDRGHRELPIRADFVGKNIPTSLDEQISVSVEEIDNKDAIEIKEI</sequence>
<gene>
    <name evidence="5" type="primary">pyrR</name>
    <name evidence="7" type="ORF">FC19_GL001524</name>
</gene>
<dbReference type="PANTHER" id="PTHR11608:SF0">
    <property type="entry name" value="BIFUNCTIONAL PROTEIN PYRR"/>
    <property type="match status" value="1"/>
</dbReference>
<keyword evidence="5 7" id="KW-0328">Glycosyltransferase</keyword>
<evidence type="ECO:0000256" key="5">
    <source>
        <dbReference type="HAMAP-Rule" id="MF_01219"/>
    </source>
</evidence>
<dbReference type="GO" id="GO:0004845">
    <property type="term" value="F:uracil phosphoribosyltransferase activity"/>
    <property type="evidence" value="ECO:0007669"/>
    <property type="project" value="UniProtKB-UniRule"/>
</dbReference>
<name>A0A0R2DA60_9LACO</name>
<dbReference type="STRING" id="1423725.FC19_GL001524"/>
<feature type="short sequence motif" description="PRPP-binding" evidence="5">
    <location>
        <begin position="110"/>
        <end position="122"/>
    </location>
</feature>
<keyword evidence="3 5" id="KW-0805">Transcription regulation</keyword>
<dbReference type="NCBIfam" id="NF003549">
    <property type="entry name" value="PRK05205.1-5"/>
    <property type="match status" value="1"/>
</dbReference>
<evidence type="ECO:0000256" key="2">
    <source>
        <dbReference type="ARBA" id="ARBA00022472"/>
    </source>
</evidence>
<dbReference type="InterPro" id="IPR029057">
    <property type="entry name" value="PRTase-like"/>
</dbReference>
<comment type="similarity">
    <text evidence="1 5">Belongs to the purine/pyrimidine phosphoribosyltransferase family. PyrR subfamily.</text>
</comment>
<dbReference type="HAMAP" id="MF_01219">
    <property type="entry name" value="PyrR"/>
    <property type="match status" value="1"/>
</dbReference>